<name>A0A8B7YP91_ACAPL</name>
<dbReference type="SMART" id="SM00992">
    <property type="entry name" value="YccV-like"/>
    <property type="match status" value="1"/>
</dbReference>
<dbReference type="InterPro" id="IPR036623">
    <property type="entry name" value="Hemimethylated_DNA-bd_sf"/>
</dbReference>
<organism evidence="2 3">
    <name type="scientific">Acanthaster planci</name>
    <name type="common">Crown-of-thorns starfish</name>
    <dbReference type="NCBI Taxonomy" id="133434"/>
    <lineage>
        <taxon>Eukaryota</taxon>
        <taxon>Metazoa</taxon>
        <taxon>Echinodermata</taxon>
        <taxon>Eleutherozoa</taxon>
        <taxon>Asterozoa</taxon>
        <taxon>Asteroidea</taxon>
        <taxon>Valvatacea</taxon>
        <taxon>Valvatida</taxon>
        <taxon>Acanthasteridae</taxon>
        <taxon>Acanthaster</taxon>
    </lineage>
</organism>
<keyword evidence="2" id="KW-1185">Reference proteome</keyword>
<dbReference type="PANTHER" id="PTHR31350:SF21">
    <property type="entry name" value="F-BOX ONLY PROTEIN 21"/>
    <property type="match status" value="1"/>
</dbReference>
<dbReference type="AlphaFoldDB" id="A0A8B7YP91"/>
<dbReference type="InterPro" id="IPR032698">
    <property type="entry name" value="SirB1_N"/>
</dbReference>
<dbReference type="GO" id="GO:0003677">
    <property type="term" value="F:DNA binding"/>
    <property type="evidence" value="ECO:0007669"/>
    <property type="project" value="InterPro"/>
</dbReference>
<reference evidence="3" key="1">
    <citation type="submission" date="2025-08" db="UniProtKB">
        <authorList>
            <consortium name="RefSeq"/>
        </authorList>
    </citation>
    <scope>IDENTIFICATION</scope>
</reference>
<accession>A0A8B7YP91</accession>
<proteinExistence type="predicted"/>
<dbReference type="Gene3D" id="2.30.30.390">
    <property type="entry name" value="Hemimethylated DNA-binding domain"/>
    <property type="match status" value="1"/>
</dbReference>
<protein>
    <submittedName>
        <fullName evidence="3">F-box only protein 21-like</fullName>
    </submittedName>
</protein>
<gene>
    <name evidence="3" type="primary">LOC110980679</name>
</gene>
<dbReference type="SUPFAM" id="SSF141255">
    <property type="entry name" value="YccV-like"/>
    <property type="match status" value="1"/>
</dbReference>
<dbReference type="InterPro" id="IPR036047">
    <property type="entry name" value="F-box-like_dom_sf"/>
</dbReference>
<dbReference type="Pfam" id="PF13369">
    <property type="entry name" value="Transglut_core2"/>
    <property type="match status" value="1"/>
</dbReference>
<sequence length="596" mass="69365">MSAESADINFFDFLPTEIVTLVLTQPSLYFRDVVNFGTTCKRYLGIISDNELWKVKLLYRFPCLQQVADSMKPTSAWLDHCRQLHKLPETVKSLVAGLSAKCFLRDEVTYSHFRPLKELYYRSDLCQALMDEVLMTLVNDEDKYKDLTLRYYAEKTLRYLCRTKLRQEWQALLALPIEQQSLLEGAILFERWHNFFSPSPKDSIRQEVSQIAERARRKLKMDHPSYHSNIGGAVEMTPEQCYEVFDAVNEVMFKEMNFQGNSEDFYNESNSYMSLVLTTKLAIPITLCILYEAVVRKLGITLRPVNFPGHFVLCWNYSSDGFKESDTNLFIDAFKKGRMMTSAEVLMSSLHIGMHGYRPDYLQACQPRAVFQRMAANVMHLRQDIGSNFDGIELQALLNPEDCETVMDCIKYYVGRNINYAESLAMLQEIRPQNNQEQRNVTVFTEMIQRTMEKYGKDDAEPTMPSAKQREDNKEVIYAVGMVMKHRRYNYSCVIYGWDPVCKLSRDWQRHMGVHHLPKQEKQPFYNVLVEDCSNRYAAQENLDFIDVPVTISHPEVGKYFQNFTGKCYLPNDELACQYPNDMAVTTQKTTEIYAE</sequence>
<dbReference type="GeneID" id="110980679"/>
<dbReference type="Pfam" id="PF08755">
    <property type="entry name" value="YccV-like"/>
    <property type="match status" value="1"/>
</dbReference>
<dbReference type="InterPro" id="IPR011722">
    <property type="entry name" value="Hemimethylated_DNA-bd_dom"/>
</dbReference>
<dbReference type="RefSeq" id="XP_022093266.1">
    <property type="nucleotide sequence ID" value="XM_022237574.1"/>
</dbReference>
<dbReference type="NCBIfam" id="TIGR02097">
    <property type="entry name" value="yccV"/>
    <property type="match status" value="1"/>
</dbReference>
<dbReference type="OrthoDB" id="28868at2759"/>
<dbReference type="KEGG" id="aplc:110980679"/>
<dbReference type="PANTHER" id="PTHR31350">
    <property type="entry name" value="SI:DKEY-261L7.2"/>
    <property type="match status" value="1"/>
</dbReference>
<dbReference type="Proteomes" id="UP000694845">
    <property type="component" value="Unplaced"/>
</dbReference>
<evidence type="ECO:0000313" key="2">
    <source>
        <dbReference type="Proteomes" id="UP000694845"/>
    </source>
</evidence>
<evidence type="ECO:0000259" key="1">
    <source>
        <dbReference type="SMART" id="SM00992"/>
    </source>
</evidence>
<evidence type="ECO:0000313" key="3">
    <source>
        <dbReference type="RefSeq" id="XP_022093266.1"/>
    </source>
</evidence>
<dbReference type="SUPFAM" id="SSF81383">
    <property type="entry name" value="F-box domain"/>
    <property type="match status" value="1"/>
</dbReference>
<feature type="domain" description="Hemimethylated DNA-binding" evidence="1">
    <location>
        <begin position="475"/>
        <end position="572"/>
    </location>
</feature>
<dbReference type="OMA" id="KQPFYNV"/>